<dbReference type="InterPro" id="IPR036291">
    <property type="entry name" value="NAD(P)-bd_dom_sf"/>
</dbReference>
<name>A0ABU2S566_9ACTN</name>
<evidence type="ECO:0000259" key="9">
    <source>
        <dbReference type="PROSITE" id="PS52004"/>
    </source>
</evidence>
<dbReference type="Pfam" id="PF00698">
    <property type="entry name" value="Acyl_transf_1"/>
    <property type="match status" value="3"/>
</dbReference>
<dbReference type="Pfam" id="PF02801">
    <property type="entry name" value="Ketoacyl-synt_C"/>
    <property type="match status" value="3"/>
</dbReference>
<dbReference type="Proteomes" id="UP001183615">
    <property type="component" value="Unassembled WGS sequence"/>
</dbReference>
<dbReference type="Gene3D" id="3.40.50.720">
    <property type="entry name" value="NAD(P)-binding Rossmann-like Domain"/>
    <property type="match status" value="3"/>
</dbReference>
<dbReference type="NCBIfam" id="NF045894">
    <property type="entry name" value="PKS_plus_SDR"/>
    <property type="match status" value="1"/>
</dbReference>
<keyword evidence="4" id="KW-0045">Antibiotic biosynthesis</keyword>
<dbReference type="SUPFAM" id="SSF53901">
    <property type="entry name" value="Thiolase-like"/>
    <property type="match status" value="3"/>
</dbReference>
<dbReference type="SMART" id="SM01294">
    <property type="entry name" value="PKS_PP_betabranch"/>
    <property type="match status" value="3"/>
</dbReference>
<dbReference type="SMART" id="SM00822">
    <property type="entry name" value="PKS_KR"/>
    <property type="match status" value="3"/>
</dbReference>
<gene>
    <name evidence="10" type="ORF">RM779_16220</name>
</gene>
<dbReference type="PANTHER" id="PTHR43775">
    <property type="entry name" value="FATTY ACID SYNTHASE"/>
    <property type="match status" value="1"/>
</dbReference>
<dbReference type="Gene3D" id="3.40.366.10">
    <property type="entry name" value="Malonyl-Coenzyme A Acyl Carrier Protein, domain 2"/>
    <property type="match status" value="3"/>
</dbReference>
<dbReference type="Gene3D" id="3.40.47.10">
    <property type="match status" value="3"/>
</dbReference>
<dbReference type="PROSITE" id="PS52004">
    <property type="entry name" value="KS3_2"/>
    <property type="match status" value="3"/>
</dbReference>
<feature type="region of interest" description="Disordered" evidence="7">
    <location>
        <begin position="1387"/>
        <end position="1411"/>
    </location>
</feature>
<keyword evidence="6" id="KW-0012">Acyltransferase</keyword>
<dbReference type="InterPro" id="IPR014043">
    <property type="entry name" value="Acyl_transferase_dom"/>
</dbReference>
<dbReference type="Gene3D" id="3.30.70.3290">
    <property type="match status" value="3"/>
</dbReference>
<dbReference type="InterPro" id="IPR050091">
    <property type="entry name" value="PKS_NRPS_Biosynth_Enz"/>
</dbReference>
<evidence type="ECO:0000256" key="3">
    <source>
        <dbReference type="ARBA" id="ARBA00022679"/>
    </source>
</evidence>
<feature type="domain" description="Ketosynthase family 3 (KS3)" evidence="9">
    <location>
        <begin position="33"/>
        <end position="460"/>
    </location>
</feature>
<feature type="domain" description="Carrier" evidence="8">
    <location>
        <begin position="4436"/>
        <end position="4511"/>
    </location>
</feature>
<dbReference type="Pfam" id="PF16197">
    <property type="entry name" value="KAsynt_C_assoc"/>
    <property type="match status" value="3"/>
</dbReference>
<proteinExistence type="predicted"/>
<organism evidence="10 11">
    <name type="scientific">Streptomyces johnsoniae</name>
    <dbReference type="NCBI Taxonomy" id="3075532"/>
    <lineage>
        <taxon>Bacteria</taxon>
        <taxon>Bacillati</taxon>
        <taxon>Actinomycetota</taxon>
        <taxon>Actinomycetes</taxon>
        <taxon>Kitasatosporales</taxon>
        <taxon>Streptomycetaceae</taxon>
        <taxon>Streptomyces</taxon>
    </lineage>
</organism>
<dbReference type="SUPFAM" id="SSF55048">
    <property type="entry name" value="Probable ACP-binding domain of malonyl-CoA ACP transacylase"/>
    <property type="match status" value="3"/>
</dbReference>
<reference evidence="11" key="1">
    <citation type="submission" date="2023-07" db="EMBL/GenBank/DDBJ databases">
        <title>30 novel species of actinomycetes from the DSMZ collection.</title>
        <authorList>
            <person name="Nouioui I."/>
        </authorList>
    </citation>
    <scope>NUCLEOTIDE SEQUENCE [LARGE SCALE GENOMIC DNA]</scope>
    <source>
        <strain evidence="11">DSM 41886</strain>
    </source>
</reference>
<evidence type="ECO:0000256" key="5">
    <source>
        <dbReference type="ARBA" id="ARBA00023268"/>
    </source>
</evidence>
<dbReference type="SUPFAM" id="SSF52151">
    <property type="entry name" value="FabD/lysophospholipase-like"/>
    <property type="match status" value="3"/>
</dbReference>
<dbReference type="InterPro" id="IPR006162">
    <property type="entry name" value="Ppantetheine_attach_site"/>
</dbReference>
<evidence type="ECO:0000256" key="4">
    <source>
        <dbReference type="ARBA" id="ARBA00023194"/>
    </source>
</evidence>
<dbReference type="InterPro" id="IPR036736">
    <property type="entry name" value="ACP-like_sf"/>
</dbReference>
<dbReference type="Pfam" id="PF00550">
    <property type="entry name" value="PP-binding"/>
    <property type="match status" value="3"/>
</dbReference>
<keyword evidence="11" id="KW-1185">Reference proteome</keyword>
<keyword evidence="5" id="KW-0511">Multifunctional enzyme</keyword>
<dbReference type="PROSITE" id="PS50075">
    <property type="entry name" value="CARRIER"/>
    <property type="match status" value="3"/>
</dbReference>
<keyword evidence="1" id="KW-0596">Phosphopantetheine</keyword>
<dbReference type="InterPro" id="IPR018201">
    <property type="entry name" value="Ketoacyl_synth_AS"/>
</dbReference>
<dbReference type="CDD" id="cd08952">
    <property type="entry name" value="KR_1_SDR_x"/>
    <property type="match status" value="3"/>
</dbReference>
<dbReference type="InterPro" id="IPR013968">
    <property type="entry name" value="PKS_KR"/>
</dbReference>
<dbReference type="InterPro" id="IPR014031">
    <property type="entry name" value="Ketoacyl_synth_C"/>
</dbReference>
<dbReference type="EMBL" id="JAVREV010000008">
    <property type="protein sequence ID" value="MDT0444128.1"/>
    <property type="molecule type" value="Genomic_DNA"/>
</dbReference>
<dbReference type="InterPro" id="IPR057326">
    <property type="entry name" value="KR_dom"/>
</dbReference>
<dbReference type="PROSITE" id="PS00012">
    <property type="entry name" value="PHOSPHOPANTETHEINE"/>
    <property type="match status" value="3"/>
</dbReference>
<comment type="caution">
    <text evidence="10">The sequence shown here is derived from an EMBL/GenBank/DDBJ whole genome shotgun (WGS) entry which is preliminary data.</text>
</comment>
<dbReference type="InterPro" id="IPR016039">
    <property type="entry name" value="Thiolase-like"/>
</dbReference>
<dbReference type="InterPro" id="IPR014030">
    <property type="entry name" value="Ketoacyl_synth_N"/>
</dbReference>
<dbReference type="InterPro" id="IPR020806">
    <property type="entry name" value="PKS_PP-bd"/>
</dbReference>
<feature type="domain" description="Ketosynthase family 3 (KS3)" evidence="9">
    <location>
        <begin position="1517"/>
        <end position="1942"/>
    </location>
</feature>
<dbReference type="Pfam" id="PF00109">
    <property type="entry name" value="ketoacyl-synt"/>
    <property type="match status" value="3"/>
</dbReference>
<dbReference type="SUPFAM" id="SSF47336">
    <property type="entry name" value="ACP-like"/>
    <property type="match status" value="3"/>
</dbReference>
<dbReference type="InterPro" id="IPR009081">
    <property type="entry name" value="PP-bd_ACP"/>
</dbReference>
<evidence type="ECO:0000259" key="8">
    <source>
        <dbReference type="PROSITE" id="PS50075"/>
    </source>
</evidence>
<evidence type="ECO:0000256" key="2">
    <source>
        <dbReference type="ARBA" id="ARBA00022553"/>
    </source>
</evidence>
<dbReference type="SMART" id="SM00825">
    <property type="entry name" value="PKS_KS"/>
    <property type="match status" value="3"/>
</dbReference>
<keyword evidence="3" id="KW-0808">Transferase</keyword>
<dbReference type="SUPFAM" id="SSF51735">
    <property type="entry name" value="NAD(P)-binding Rossmann-fold domains"/>
    <property type="match status" value="6"/>
</dbReference>
<dbReference type="InterPro" id="IPR016035">
    <property type="entry name" value="Acyl_Trfase/lysoPLipase"/>
</dbReference>
<dbReference type="Gene3D" id="6.10.140.1830">
    <property type="match status" value="1"/>
</dbReference>
<dbReference type="PROSITE" id="PS00606">
    <property type="entry name" value="KS3_1"/>
    <property type="match status" value="3"/>
</dbReference>
<dbReference type="Gene3D" id="1.10.1200.10">
    <property type="entry name" value="ACP-like"/>
    <property type="match status" value="3"/>
</dbReference>
<evidence type="ECO:0000313" key="11">
    <source>
        <dbReference type="Proteomes" id="UP001183615"/>
    </source>
</evidence>
<dbReference type="SMART" id="SM00823">
    <property type="entry name" value="PKS_PP"/>
    <property type="match status" value="3"/>
</dbReference>
<dbReference type="Pfam" id="PF18369">
    <property type="entry name" value="PKS_DE"/>
    <property type="match status" value="1"/>
</dbReference>
<dbReference type="Pfam" id="PF08659">
    <property type="entry name" value="KR"/>
    <property type="match status" value="3"/>
</dbReference>
<dbReference type="InterPro" id="IPR041618">
    <property type="entry name" value="PKS_DE"/>
</dbReference>
<dbReference type="InterPro" id="IPR016036">
    <property type="entry name" value="Malonyl_transacylase_ACP-bd"/>
</dbReference>
<dbReference type="PANTHER" id="PTHR43775:SF51">
    <property type="entry name" value="INACTIVE PHENOLPHTHIOCEROL SYNTHESIS POLYKETIDE SYNTHASE TYPE I PKS1-RELATED"/>
    <property type="match status" value="1"/>
</dbReference>
<feature type="domain" description="Carrier" evidence="8">
    <location>
        <begin position="2946"/>
        <end position="3021"/>
    </location>
</feature>
<feature type="domain" description="Ketosynthase family 3 (KS3)" evidence="9">
    <location>
        <begin position="3041"/>
        <end position="3469"/>
    </location>
</feature>
<evidence type="ECO:0000256" key="6">
    <source>
        <dbReference type="ARBA" id="ARBA00023315"/>
    </source>
</evidence>
<dbReference type="SMART" id="SM00827">
    <property type="entry name" value="PKS_AT"/>
    <property type="match status" value="3"/>
</dbReference>
<dbReference type="InterPro" id="IPR020841">
    <property type="entry name" value="PKS_Beta-ketoAc_synthase_dom"/>
</dbReference>
<dbReference type="InterPro" id="IPR001227">
    <property type="entry name" value="Ac_transferase_dom_sf"/>
</dbReference>
<dbReference type="CDD" id="cd00833">
    <property type="entry name" value="PKS"/>
    <property type="match status" value="3"/>
</dbReference>
<evidence type="ECO:0000313" key="10">
    <source>
        <dbReference type="EMBL" id="MDT0444128.1"/>
    </source>
</evidence>
<sequence length="4599" mass="477552">MADDKQMLDALKKLAADYYEARERIRELEYGTREPIAIVGLGCRYPGDIRGPEQFWDLVTAGTDAISDFPTDRGWEAFEEEFGDEAVRNGQAYVRQGGFVYDAADFDAAFFGISPREALAMDPQQRLLLETVWEAIERAGLAPSSLHGSATGVFIGANHSGYSSVLPADDQSLDGYRLTGGLSSVVSGRISYTLGLTGPAVTVDTACSSSLVALHQAVQALRGGECSMALAGGVAVMTSPGAFMEFSEQGGMASSGRCKAFSDDADGIGWGEGAGVVVLERLSDARRNGHQVLAVIRGSAVNQDGASNGLSAPNGPSQRRVIRAALANAQLSAADIDVVEAHGTGTALGDPIEAGALLATYGRERAEDRPLWLGSVKSNIGHTQEAAGVAGVIKMVLALRHGLLPKSLYSEEPSTHVDWSAGNVQLLQEDQEWPAGDQPRRAGVSAFGVSGTNAHMILEEAPGAPEQPEPAPEADEEPGLPVLSSGVPAWVVSGRGAVALAGQAGRLREHVIGRPEVAVGDVAWSLVAARSVFEHRAVVLGSEREVLLAGLAAVATQQPAAGVITGEVAPGGVGRAVFVFPGQGSQWVGMGRELAEVSPVFAARLAECGAALAPFVEWELGDVLAGRHGFEAADVVQPALWAVMVSLAAVWEAAGVVPDAVVGHSQGEIAAAAVAGILSLEDAAKVVALRSRTLTALAGRGGMLSVAEPADAVRRRIAPFGERLSLAAVNGPSASVVSGEPDALRELQESCGESVRTRMIPVDYASHGPQVDELRDEILNVLEGIAPRETRIPMISAMSGDMITGPEMDAEYWFASLRETVEFERAIRSLAGNGHGVFVEVSPHPVLTGAIGDALEEISPVTVGTLRRDNGGAERLLASFAEAYVQGVAVDWAALLDGGTAVELPTYAFQRRRFWPEVREVQRAWSVDDWRYRIAWEQTGGDGVAASLSGTWLLVGEAPEASVISDALAGHGAEVVAVAGPEELDASVVAGVSGVVSLLALDESPDAEYPWVPRGTAATVDLVRVLARAGVQAPVWVVTRGAVQTGAGEATTSPAQAQVWGLGRAVGLEHPDFWGGLIDLPAEFDAQSAARLVSVLADGREDQVALRPSGVFLRRLVRAEARAGGREAWQPRGTVLLTGGTGSIGVSVGVWLAERGAPRVVLTSRSGPSAEGLAGLAASVAHAGSDVEVISCDLGVREQVAGMVTWLEESGPGLSTVLHSANLPYLARVEETEREGLSAALGAKALGAVHLDEATAALDLDEFVLFSSISATWGSNDHGAYAAGNSFLDALAEERRARGLPATSIAWGVWDTRDWDEVDAVLDQGAGQVTPSRLRRQGMHFLNVERALSALGQVLADDETFIAVADVEWDRFAPVFSAARPRPLLETIPEAREATDPAGSGESQAAERGEYASRLAGMPVAERRRTVIELVRSHAAAVLGYESIAEIPAERAFRDVGFDSLTAVELRNQLNTAAGVRLPSTAVFDHPNATMLAEEILSRLLGTASDEAVAVAAAAPSEPIAIVGMACRYPGGVRSPEELWELLVSGGDAISGFPVDRGWDAEALFDPDPDAEGSTYVVEGGFLSGAAEFDAGFFGISPREALAMDPQQRLLLETSWEAIERAGLAPTSLRGSATGVFVGAAPSGYVATVSGEAGAQAHLITGNALSVLSGRISYTLGLTGPSMSMDTACSSSLVAMHQAVTALRGGECSMALAGGVMLMADPSEFVGFSRLRALSSDGRCKAFADGADGMGMAEGVGMVMLERLSDARRNGHRVLAVIRGSAVNQDGASNGLSAPNGPSQRRVIRAALANAQVSAADVDVVEAHGTGTELGDPIEAQALLATYGQERRDEQPLWLGSVKSNLGHTQQAAGVAGVIKMVLALQHGVLPKTLHVEKPSTHVDWSAGNVRALQNEREWQPGDRPRRAGVSAFGISGTNAHLILEETPHEEAAAEPAPEGEGEPGLPVLSSGVPAWTVSGQGAAALAGQAGRLREHVIGRPEVAASDVAWSLVATRSVFEHRAVVLGSEREVLLAGLAAVATDQPAAGVVTGEVAPVGLGKTVFVFPGQGSQWVGMGRELAESSPVFAARLAECAVALAPFVDWELEDVLAGRHGFEAADVVQPALWAVMVSLAAVWEAAGVVPRAVVGHSQGEIAAAAVAGILSLEDAAKVVALRSRTLTALAGRGGMLSVAEPADAVRRRIAPFGERLSLAAVNGPSASVVSGEPDALRELQESCGESVRTRMIPVDYASHGPQVDELRDEILNVLEGVAPREARIPMVSAMSGEWLSGPEMDAGYWFASLRETVEFERAIQVLGESGHGVFVETSPHPVLTGAIGDAVQGVEDAVVVGTLRRDNGGAERLLASFAEAWVRGVEVDWAGVLGGGETVELPTYAFQHRHYWPEDERVPETVVSEGDAEFWAAVEGGDLDELAATLNVDDGDSLAAVLPALVDYRRRSRVDAEVADWRYRVSWVPVPVVESGVVLSGSWLVVGEGADAEAVAEALSGCGAEVVTVAGPAGVDASVAGGVAGVVSTLAMSEAWHPEYPVVPAGLVATVELVRALGGAGVEAPLWVLTRGAVGAGAGEVPTSVVQAQVWGLGVTAGLELAGRWGGLVDLPAEFDGRVGARLVGVLANGGEDQVAVRSGGVLGRRLERAGRPVVGEEWRPGGAVLVTGGTSGVGAITAGWVAERGAERVVLTSRSGPGAAGVAGLAASIAASGAAVDVVASDVADREATGALLAWMDATGVGLSSVMHAAGLSSGKLVAEVEAADLSAMLSAKAGGAAVLDELTADRDLDAFMLFSSGAGTWGSGGLSAYAAANAYLDALCDSRRGRGLAASSVAWGLWAGVGMAASEGGDRLLHYGMEGIDAERGMRALGQVLDAGEGAVAVAGFDWAQFVPTYTLHRPSPLLSALPEVRAILAAEAEPSVSADTSELTARLSGMPVGEQRQVLTDLVRSNAAAVLGHESAADVLPQRAFKDLGFDSSSAVELRNRLSAAAGVRLPSTMVFDYPNAAVLAEYIRGELVGSAESGSEGAVQVVAAAGGEPIAIVGMGCRYPGDVRGPEQFWDLLVAGTDAVGGFPTDRGWEVFEEEFGGEAIRAGEAYTRQGGFVYDAAEFDAGFFGISPREALAMDPQQRLLLETSWEAVERAGLAPSSLHGSATGVFIGASHSGYDSSLPVDDQSLNGYRLTGTISSVVSGRISYCLGLTGPAVTVDTACSSSLVALHQAVQALRAGECTMALAGGVAVMALPGAFLDFSEQGGMASSGRCKAFSDEADGVGWGEGAGMVMLERLSDARRNGHQVLAVIRGSAVNQDGASNGLSAPNGPSQRRVIRAALANAQVSAADVDVVEAHGTGTELGDPIEAGALLATYGQERPDGDRPLWLGSVKSNIGHTQQAAGVAGVIKMVLAMQNGVLPKTLYAETPSTHVEWSAGNVQLLQETREWSAGDRPRRAGVSAFGISGTNAHVIIEEAPLEAAAEPAPEGEGEGEPGLPVLSSGVPAWVVSGRSAVALAGQAGRLREHVVGRPELAASDVARSLVVTRSVFEHRAVVLGAEREVLLAGLAAVATDQPASGVVTGEVAPAGVGKTVFVFPGHGSQWAGMGRELAESSPVFAARLAECAAALAPFVEWELGDVLAGRHDFEAADVVQPALWAVTVALAGVWEAAGVVADAVVGHSLGEIAAATVAGVLSLEDGAKVAALRARALSALDGRGGMLSVAESADAVRERIAPFGERLSLAAVNGPLSSVVSGEPDALRELQESCGESVRTSRVPIAYASHSVQVEELREEILTALEGIVPGEARIPMVSAMSGEWLSGPEMDAGYWFASLRETVEFERAVRTLGESGHGVFIETSPHPALIQAVSGTLEESFPVTVGTLRREKGGAERLLTSFAEAWAQGVPVDWAGVLGGGETVELPTYAFQRSRYWPEVPEARRAARSRDDWRYRIAWEQTGGDGVAASLSGTWLLVGEAPDASVISGVLAGHGAEVVAVAGPEELDASVVAGVSGVVSLLALDESPDAEYPWVPRGTAATVDLVRVLARAGVQAPVWVVTRGAVQTGAGEATTSPAQAQVWGLGRAVGLERPDFWGGLIDLPAEFDAQSAARLTAVLADGREDQVALRPSGVFVRRLVRAEARRAEAAEWTPRGTALLTGGTGSIGPHIGSWLADRGAPRVVLTSRSGPSASGVPGLAASLANAGSDVEVISCDLGAREQVSDLVRWIEESGPGLSTVLHSANLPYLARVEDTDREGLSVALGAKARGALHLDEATAALDLDEFVLFSSISATWGSNDHGAYAAGNAYLDALAEERRARGLPATSVAWGVWNSRDWDAVDATLDQGVGQVTPSLLRRQGMSFMDTGRALDTLGEILSEDETFMAVADVEWQKFAPVFCAARPRPLLETIPEAREEFDPVGSADAQAAARGEYVSKLAGLPLDERRQTVIELVRSHAAAVLGYESVTDMPAERAFRDVGFDSLTAVELRNRLNTAAGVRLPSTAVFDHPNPTALADYLLTELFGNELLSHSAMLGQFDRLAAGITPPDDAACDEIAAHLEALAQRFRTLRSDQGPAESAAGDAGKRKLQEATAEEMFALLEDELDDPGIN</sequence>
<evidence type="ECO:0000256" key="7">
    <source>
        <dbReference type="SAM" id="MobiDB-lite"/>
    </source>
</evidence>
<accession>A0ABU2S566</accession>
<keyword evidence="2" id="KW-0597">Phosphoprotein</keyword>
<dbReference type="InterPro" id="IPR032821">
    <property type="entry name" value="PKS_assoc"/>
</dbReference>
<evidence type="ECO:0000256" key="1">
    <source>
        <dbReference type="ARBA" id="ARBA00022450"/>
    </source>
</evidence>
<feature type="domain" description="Carrier" evidence="8">
    <location>
        <begin position="1425"/>
        <end position="1500"/>
    </location>
</feature>
<protein>
    <submittedName>
        <fullName evidence="10">SDR family NAD(P)-dependent oxidoreductase</fullName>
    </submittedName>
</protein>